<name>A0ABS6V7T7_9SPHN</name>
<dbReference type="InterPro" id="IPR010225">
    <property type="entry name" value="HrpB"/>
</dbReference>
<dbReference type="InterPro" id="IPR001650">
    <property type="entry name" value="Helicase_C-like"/>
</dbReference>
<dbReference type="InterPro" id="IPR013689">
    <property type="entry name" value="RNA_helicase_ATP-dep_HrpB_C"/>
</dbReference>
<dbReference type="PIRSF" id="PIRSF005496">
    <property type="entry name" value="ATP_hel_hrpB"/>
    <property type="match status" value="1"/>
</dbReference>
<evidence type="ECO:0000313" key="8">
    <source>
        <dbReference type="EMBL" id="MBW0145630.1"/>
    </source>
</evidence>
<dbReference type="CDD" id="cd17990">
    <property type="entry name" value="DEXHc_HrpB"/>
    <property type="match status" value="1"/>
</dbReference>
<feature type="region of interest" description="Disordered" evidence="5">
    <location>
        <begin position="778"/>
        <end position="805"/>
    </location>
</feature>
<dbReference type="NCBIfam" id="TIGR01970">
    <property type="entry name" value="DEAH_box_HrpB"/>
    <property type="match status" value="1"/>
</dbReference>
<feature type="domain" description="Helicase C-terminal" evidence="7">
    <location>
        <begin position="200"/>
        <end position="364"/>
    </location>
</feature>
<dbReference type="RefSeq" id="WP_218633524.1">
    <property type="nucleotide sequence ID" value="NZ_JAHVAH010000001.1"/>
</dbReference>
<evidence type="ECO:0000256" key="5">
    <source>
        <dbReference type="SAM" id="MobiDB-lite"/>
    </source>
</evidence>
<sequence length="805" mass="86273">MALPIDTVLPDLKAALAANNRALLIAPPGAGKTTRVAPALLDEPWCDGETLLLVPRRLAARAAAEYMARERGERPGQTIGYATRLDSKPGKRVTVMTHGVFLARIQSDPDLPGVGAVLFDEVHERSLDNDLALAFAIESQTGLREDLRLLAMSATLDGAAFARLLDNPPMIESEGKSFPLTLDHVGRDAGAHIEPQMASAIRTALGEHEGSLLAFLPGVREIERTADALGSLSNDIILHRLHGLVDPSAQRAALAPPPEGKRKLVLASAIAETSVTVDGVRIVVDSGLARRPRYDRAAGLTRLVTERASQAAITQRAGRAARQAPGVAIRLWEEAANKALPSHDPPEILEADLSRLTLASLLWGEADPARLPFLDPPAPAALAEARQRLDDMGAIDAEGRITPHGRAIAAIPLEPRLAHMLVEAEAHGLKATAAAAAALLTERGLGGKVEDLEQRYRRWTSDRSKRAEAARGLLRRWGRGQVEPDRIGEAVALAFPDRVARRRDASGEQWQSVGGRGFRLDPVSPLANSKWLAIAEVAGAASGARILSAAPIDGPRVEELLADRITEFSDVRYDSGSRSISATRGRKLGTIALASAPDPNPDESAILKGLLDAVQREGLDILPWNERGKALRTRAQFARTGDASLPNLSDSALLEDLDAWLAPLLHGQKRLDRIDPATLTGALETYAGYDAARRIDRLAPARFQSPAGTSHAIDYAAPGGPKVEVRAQALYGLSEHPKVGAVPLVLSITSPAGRPIQTTTDLPAFWQGSWDDVAKDMRGRYPKHDWPDDPASAAADLRTKARRKS</sequence>
<evidence type="ECO:0000256" key="1">
    <source>
        <dbReference type="ARBA" id="ARBA00022741"/>
    </source>
</evidence>
<keyword evidence="1" id="KW-0547">Nucleotide-binding</keyword>
<dbReference type="Proteomes" id="UP000698028">
    <property type="component" value="Unassembled WGS sequence"/>
</dbReference>
<dbReference type="Pfam" id="PF00270">
    <property type="entry name" value="DEAD"/>
    <property type="match status" value="1"/>
</dbReference>
<organism evidence="8 9">
    <name type="scientific">Sphingomicrobium clamense</name>
    <dbReference type="NCBI Taxonomy" id="2851013"/>
    <lineage>
        <taxon>Bacteria</taxon>
        <taxon>Pseudomonadati</taxon>
        <taxon>Pseudomonadota</taxon>
        <taxon>Alphaproteobacteria</taxon>
        <taxon>Sphingomonadales</taxon>
        <taxon>Sphingomonadaceae</taxon>
        <taxon>Sphingomicrobium</taxon>
    </lineage>
</organism>
<evidence type="ECO:0000259" key="7">
    <source>
        <dbReference type="PROSITE" id="PS51194"/>
    </source>
</evidence>
<dbReference type="InterPro" id="IPR007502">
    <property type="entry name" value="Helicase-assoc_dom"/>
</dbReference>
<accession>A0ABS6V7T7</accession>
<keyword evidence="3 8" id="KW-0347">Helicase</keyword>
<dbReference type="InterPro" id="IPR014001">
    <property type="entry name" value="Helicase_ATP-bd"/>
</dbReference>
<dbReference type="InterPro" id="IPR002464">
    <property type="entry name" value="DNA/RNA_helicase_DEAH_CS"/>
</dbReference>
<proteinExistence type="predicted"/>
<dbReference type="Pfam" id="PF08482">
    <property type="entry name" value="HrpB_C"/>
    <property type="match status" value="1"/>
</dbReference>
<dbReference type="SMART" id="SM00487">
    <property type="entry name" value="DEXDc"/>
    <property type="match status" value="1"/>
</dbReference>
<evidence type="ECO:0000259" key="6">
    <source>
        <dbReference type="PROSITE" id="PS51192"/>
    </source>
</evidence>
<gene>
    <name evidence="8" type="primary">hrpB</name>
    <name evidence="8" type="ORF">KTQ36_10040</name>
</gene>
<feature type="domain" description="Helicase ATP-binding" evidence="6">
    <location>
        <begin position="13"/>
        <end position="174"/>
    </location>
</feature>
<evidence type="ECO:0000256" key="4">
    <source>
        <dbReference type="ARBA" id="ARBA00022840"/>
    </source>
</evidence>
<dbReference type="GO" id="GO:0004386">
    <property type="term" value="F:helicase activity"/>
    <property type="evidence" value="ECO:0007669"/>
    <property type="project" value="UniProtKB-KW"/>
</dbReference>
<dbReference type="InterPro" id="IPR049614">
    <property type="entry name" value="HrpB_DEXH"/>
</dbReference>
<dbReference type="PANTHER" id="PTHR43519:SF1">
    <property type="entry name" value="ATP-DEPENDENT RNA HELICASE HRPB"/>
    <property type="match status" value="1"/>
</dbReference>
<keyword evidence="9" id="KW-1185">Reference proteome</keyword>
<dbReference type="CDD" id="cd18791">
    <property type="entry name" value="SF2_C_RHA"/>
    <property type="match status" value="1"/>
</dbReference>
<dbReference type="EMBL" id="JAHVAH010000001">
    <property type="protein sequence ID" value="MBW0145630.1"/>
    <property type="molecule type" value="Genomic_DNA"/>
</dbReference>
<keyword evidence="2" id="KW-0378">Hydrolase</keyword>
<evidence type="ECO:0000313" key="9">
    <source>
        <dbReference type="Proteomes" id="UP000698028"/>
    </source>
</evidence>
<dbReference type="SMART" id="SM00490">
    <property type="entry name" value="HELICc"/>
    <property type="match status" value="1"/>
</dbReference>
<evidence type="ECO:0000256" key="2">
    <source>
        <dbReference type="ARBA" id="ARBA00022801"/>
    </source>
</evidence>
<comment type="caution">
    <text evidence="8">The sequence shown here is derived from an EMBL/GenBank/DDBJ whole genome shotgun (WGS) entry which is preliminary data.</text>
</comment>
<protein>
    <submittedName>
        <fullName evidence="8">ATP-dependent helicase HrpB</fullName>
    </submittedName>
</protein>
<keyword evidence="4" id="KW-0067">ATP-binding</keyword>
<reference evidence="8 9" key="1">
    <citation type="submission" date="2021-07" db="EMBL/GenBank/DDBJ databases">
        <title>The draft genome sequence of Sphingomicrobium sp. B8.</title>
        <authorList>
            <person name="Mu L."/>
        </authorList>
    </citation>
    <scope>NUCLEOTIDE SEQUENCE [LARGE SCALE GENOMIC DNA]</scope>
    <source>
        <strain evidence="8 9">B8</strain>
    </source>
</reference>
<evidence type="ECO:0000256" key="3">
    <source>
        <dbReference type="ARBA" id="ARBA00022806"/>
    </source>
</evidence>
<dbReference type="PROSITE" id="PS51194">
    <property type="entry name" value="HELICASE_CTER"/>
    <property type="match status" value="1"/>
</dbReference>
<feature type="compositionally biased region" description="Basic and acidic residues" evidence="5">
    <location>
        <begin position="778"/>
        <end position="787"/>
    </location>
</feature>
<dbReference type="InterPro" id="IPR011545">
    <property type="entry name" value="DEAD/DEAH_box_helicase_dom"/>
</dbReference>
<dbReference type="PROSITE" id="PS00690">
    <property type="entry name" value="DEAH_ATP_HELICASE"/>
    <property type="match status" value="1"/>
</dbReference>
<dbReference type="PROSITE" id="PS51192">
    <property type="entry name" value="HELICASE_ATP_BIND_1"/>
    <property type="match status" value="1"/>
</dbReference>
<dbReference type="PANTHER" id="PTHR43519">
    <property type="entry name" value="ATP-DEPENDENT RNA HELICASE HRPB"/>
    <property type="match status" value="1"/>
</dbReference>
<dbReference type="SMART" id="SM00847">
    <property type="entry name" value="HA2"/>
    <property type="match status" value="1"/>
</dbReference>
<dbReference type="Pfam" id="PF00271">
    <property type="entry name" value="Helicase_C"/>
    <property type="match status" value="1"/>
</dbReference>